<keyword evidence="3" id="KW-0732">Signal</keyword>
<dbReference type="InterPro" id="IPR012944">
    <property type="entry name" value="SusD_RagB_dom"/>
</dbReference>
<evidence type="ECO:0000256" key="1">
    <source>
        <dbReference type="ARBA" id="ARBA00004442"/>
    </source>
</evidence>
<organism evidence="8 9">
    <name type="scientific">Paradesertivirga mongoliensis</name>
    <dbReference type="NCBI Taxonomy" id="2100740"/>
    <lineage>
        <taxon>Bacteria</taxon>
        <taxon>Pseudomonadati</taxon>
        <taxon>Bacteroidota</taxon>
        <taxon>Sphingobacteriia</taxon>
        <taxon>Sphingobacteriales</taxon>
        <taxon>Sphingobacteriaceae</taxon>
        <taxon>Paradesertivirga</taxon>
    </lineage>
</organism>
<keyword evidence="4" id="KW-0472">Membrane</keyword>
<evidence type="ECO:0000313" key="9">
    <source>
        <dbReference type="Proteomes" id="UP001597387"/>
    </source>
</evidence>
<reference evidence="9" key="1">
    <citation type="journal article" date="2019" name="Int. J. Syst. Evol. Microbiol.">
        <title>The Global Catalogue of Microorganisms (GCM) 10K type strain sequencing project: providing services to taxonomists for standard genome sequencing and annotation.</title>
        <authorList>
            <consortium name="The Broad Institute Genomics Platform"/>
            <consortium name="The Broad Institute Genome Sequencing Center for Infectious Disease"/>
            <person name="Wu L."/>
            <person name="Ma J."/>
        </authorList>
    </citation>
    <scope>NUCLEOTIDE SEQUENCE [LARGE SCALE GENOMIC DNA]</scope>
    <source>
        <strain evidence="9">KCTC 42217</strain>
    </source>
</reference>
<evidence type="ECO:0000259" key="7">
    <source>
        <dbReference type="Pfam" id="PF14322"/>
    </source>
</evidence>
<proteinExistence type="inferred from homology"/>
<dbReference type="EMBL" id="JBHUHZ010000003">
    <property type="protein sequence ID" value="MFD2163992.1"/>
    <property type="molecule type" value="Genomic_DNA"/>
</dbReference>
<evidence type="ECO:0000256" key="5">
    <source>
        <dbReference type="ARBA" id="ARBA00023237"/>
    </source>
</evidence>
<name>A0ABW4ZQZ9_9SPHI</name>
<protein>
    <submittedName>
        <fullName evidence="8">RagB/SusD family nutrient uptake outer membrane protein</fullName>
    </submittedName>
</protein>
<evidence type="ECO:0000256" key="2">
    <source>
        <dbReference type="ARBA" id="ARBA00006275"/>
    </source>
</evidence>
<comment type="caution">
    <text evidence="8">The sequence shown here is derived from an EMBL/GenBank/DDBJ whole genome shotgun (WGS) entry which is preliminary data.</text>
</comment>
<feature type="domain" description="RagB/SusD" evidence="6">
    <location>
        <begin position="286"/>
        <end position="555"/>
    </location>
</feature>
<evidence type="ECO:0000256" key="4">
    <source>
        <dbReference type="ARBA" id="ARBA00023136"/>
    </source>
</evidence>
<comment type="similarity">
    <text evidence="2">Belongs to the SusD family.</text>
</comment>
<dbReference type="InterPro" id="IPR033985">
    <property type="entry name" value="SusD-like_N"/>
</dbReference>
<dbReference type="PROSITE" id="PS51257">
    <property type="entry name" value="PROKAR_LIPOPROTEIN"/>
    <property type="match status" value="1"/>
</dbReference>
<dbReference type="Gene3D" id="1.25.40.390">
    <property type="match status" value="1"/>
</dbReference>
<dbReference type="Proteomes" id="UP001597387">
    <property type="component" value="Unassembled WGS sequence"/>
</dbReference>
<gene>
    <name evidence="8" type="ORF">ACFSJU_16405</name>
</gene>
<keyword evidence="9" id="KW-1185">Reference proteome</keyword>
<dbReference type="InterPro" id="IPR011990">
    <property type="entry name" value="TPR-like_helical_dom_sf"/>
</dbReference>
<dbReference type="SUPFAM" id="SSF48452">
    <property type="entry name" value="TPR-like"/>
    <property type="match status" value="1"/>
</dbReference>
<keyword evidence="5" id="KW-0998">Cell outer membrane</keyword>
<dbReference type="Pfam" id="PF14322">
    <property type="entry name" value="SusD-like_3"/>
    <property type="match status" value="1"/>
</dbReference>
<evidence type="ECO:0000259" key="6">
    <source>
        <dbReference type="Pfam" id="PF07980"/>
    </source>
</evidence>
<evidence type="ECO:0000256" key="3">
    <source>
        <dbReference type="ARBA" id="ARBA00022729"/>
    </source>
</evidence>
<feature type="domain" description="SusD-like N-terminal" evidence="7">
    <location>
        <begin position="22"/>
        <end position="237"/>
    </location>
</feature>
<accession>A0ABW4ZQZ9</accession>
<dbReference type="Pfam" id="PF07980">
    <property type="entry name" value="SusD_RagB"/>
    <property type="match status" value="1"/>
</dbReference>
<dbReference type="RefSeq" id="WP_255904769.1">
    <property type="nucleotide sequence ID" value="NZ_JAFMZO010000004.1"/>
</dbReference>
<evidence type="ECO:0000313" key="8">
    <source>
        <dbReference type="EMBL" id="MFD2163992.1"/>
    </source>
</evidence>
<sequence length="555" mass="62961">MKKYYLYIYAIISVLAISCDKEFLDRKLDTNYGEEQVFSSYTPMRDFGIAIYTSLPEGFNRIDAAFLASATDDAVHSGTATTIQRFNNGSWGPFINPDDQWARLYTGVRKANFFLEKTVDYKNVLYRDTITAAGKTNYNNQINDIKWLRAEARFLRAYFYFELLKRYGGVPLILTTMSADESPRPRNTFNECANFIVTEIDAINNELRNTWSDLNSGNQIGRATKGAALALKSRVLLYAASPLNNPANDLQKWVSAADAAKAVIALNRYSLLANYRDLFRSMSNNEFIFERRYSASNNLERTTFPAGFDGAVGGINPSQNLIDSYETTNGLPVNADPSYNSQNPYVNRDPRLLMTVIVNGSTYKGRPVEAWIGGKDGLGKPRATRTGYYLKKFADEGLDLSLNRTSNHAWVYFRYAEILLNYAEAMNEAYGPDVTPAGYTLSARQAINLVRKRSSVNMPNVIASSQPEFREKVRNERRVELAFEEHRFWDVRRWRIGQVFASPVYGMKILKNGTSFSFEKTPVENRVFEDKMYLYPIPGAEIDKAGGSLTQNPQW</sequence>
<comment type="subcellular location">
    <subcellularLocation>
        <location evidence="1">Cell outer membrane</location>
    </subcellularLocation>
</comment>